<evidence type="ECO:0000256" key="1">
    <source>
        <dbReference type="SAM" id="MobiDB-lite"/>
    </source>
</evidence>
<sequence>MNSPFRSLLSISQPLRPSSRLSVPSTISLSRRTILTFPHPTLEDPSSGSTKLIIKSFNQNFPSLIQIYTVLRQVEKKLNIEIFDLSILKDPDSLSPLNTIFLTTLKPMQLESPILMEIPLSSGKISGESNFLGGPSLKDIQNALNTPTQSHSPLHQDTETISTTSNQSKKGGDGDGEDVLQIKIELQRKPLKSKSERQIRPKNPNKRLRHSLTGKEASDIVEQLKAFNGGFYGGFEGLAEKFDHLIVRAKEEQPQQIGEQGGEQTVEGGLNEGSDGLTNTST</sequence>
<dbReference type="GeneID" id="91102113"/>
<feature type="compositionally biased region" description="Basic residues" evidence="1">
    <location>
        <begin position="203"/>
        <end position="212"/>
    </location>
</feature>
<evidence type="ECO:0000313" key="3">
    <source>
        <dbReference type="Proteomes" id="UP001358614"/>
    </source>
</evidence>
<feature type="compositionally biased region" description="Polar residues" evidence="1">
    <location>
        <begin position="142"/>
        <end position="169"/>
    </location>
</feature>
<evidence type="ECO:0000313" key="2">
    <source>
        <dbReference type="EMBL" id="WWD05236.1"/>
    </source>
</evidence>
<feature type="compositionally biased region" description="Basic and acidic residues" evidence="1">
    <location>
        <begin position="190"/>
        <end position="199"/>
    </location>
</feature>
<gene>
    <name evidence="2" type="ORF">V865_003309</name>
</gene>
<dbReference type="RefSeq" id="XP_066083203.1">
    <property type="nucleotide sequence ID" value="XM_066227106.1"/>
</dbReference>
<keyword evidence="3" id="KW-1185">Reference proteome</keyword>
<reference evidence="2 3" key="1">
    <citation type="submission" date="2024-01" db="EMBL/GenBank/DDBJ databases">
        <title>Comparative genomics of Cryptococcus and Kwoniella reveals pathogenesis evolution and contrasting modes of karyotype evolution via chromosome fusion or intercentromeric recombination.</title>
        <authorList>
            <person name="Coelho M.A."/>
            <person name="David-Palma M."/>
            <person name="Shea T."/>
            <person name="Bowers K."/>
            <person name="McGinley-Smith S."/>
            <person name="Mohammad A.W."/>
            <person name="Gnirke A."/>
            <person name="Yurkov A.M."/>
            <person name="Nowrousian M."/>
            <person name="Sun S."/>
            <person name="Cuomo C.A."/>
            <person name="Heitman J."/>
        </authorList>
    </citation>
    <scope>NUCLEOTIDE SEQUENCE [LARGE SCALE GENOMIC DNA]</scope>
    <source>
        <strain evidence="2 3">PYCC6329</strain>
    </source>
</reference>
<dbReference type="EMBL" id="CP144089">
    <property type="protein sequence ID" value="WWD05236.1"/>
    <property type="molecule type" value="Genomic_DNA"/>
</dbReference>
<feature type="region of interest" description="Disordered" evidence="1">
    <location>
        <begin position="190"/>
        <end position="213"/>
    </location>
</feature>
<dbReference type="AlphaFoldDB" id="A0AAX4KFW2"/>
<accession>A0AAX4KFW2</accession>
<organism evidence="2 3">
    <name type="scientific">Kwoniella europaea PYCC6329</name>
    <dbReference type="NCBI Taxonomy" id="1423913"/>
    <lineage>
        <taxon>Eukaryota</taxon>
        <taxon>Fungi</taxon>
        <taxon>Dikarya</taxon>
        <taxon>Basidiomycota</taxon>
        <taxon>Agaricomycotina</taxon>
        <taxon>Tremellomycetes</taxon>
        <taxon>Tremellales</taxon>
        <taxon>Cryptococcaceae</taxon>
        <taxon>Kwoniella</taxon>
    </lineage>
</organism>
<dbReference type="Proteomes" id="UP001358614">
    <property type="component" value="Chromosome 1"/>
</dbReference>
<feature type="region of interest" description="Disordered" evidence="1">
    <location>
        <begin position="251"/>
        <end position="282"/>
    </location>
</feature>
<proteinExistence type="predicted"/>
<feature type="compositionally biased region" description="Low complexity" evidence="1">
    <location>
        <begin position="254"/>
        <end position="269"/>
    </location>
</feature>
<name>A0AAX4KFW2_9TREE</name>
<protein>
    <submittedName>
        <fullName evidence="2">Uncharacterized protein</fullName>
    </submittedName>
</protein>
<dbReference type="KEGG" id="ker:91102113"/>
<feature type="region of interest" description="Disordered" evidence="1">
    <location>
        <begin position="136"/>
        <end position="176"/>
    </location>
</feature>